<keyword evidence="3" id="KW-1185">Reference proteome</keyword>
<name>A0A1X0B0P2_9MYCO</name>
<dbReference type="EMBL" id="MVHF01000010">
    <property type="protein sequence ID" value="ORA35904.1"/>
    <property type="molecule type" value="Genomic_DNA"/>
</dbReference>
<feature type="domain" description="LysR substrate-binding" evidence="1">
    <location>
        <begin position="3"/>
        <end position="77"/>
    </location>
</feature>
<gene>
    <name evidence="2" type="ORF">BST13_12875</name>
</gene>
<sequence>MTRFQPHVTHRIEDPSLVDELVSAGHGIGLLPMNWPCTAGTRVVALPQYPVTMTTYAAFRRGRRAWAPPAALIDRVAAASVRGAFQSARAARHGRTQ</sequence>
<dbReference type="InterPro" id="IPR005119">
    <property type="entry name" value="LysR_subst-bd"/>
</dbReference>
<protein>
    <recommendedName>
        <fullName evidence="1">LysR substrate-binding domain-containing protein</fullName>
    </recommendedName>
</protein>
<dbReference type="Proteomes" id="UP000192448">
    <property type="component" value="Unassembled WGS sequence"/>
</dbReference>
<accession>A0A1X0B0P2</accession>
<organism evidence="2 3">
    <name type="scientific">Mycobacterium aquaticum</name>
    <dbReference type="NCBI Taxonomy" id="1927124"/>
    <lineage>
        <taxon>Bacteria</taxon>
        <taxon>Bacillati</taxon>
        <taxon>Actinomycetota</taxon>
        <taxon>Actinomycetes</taxon>
        <taxon>Mycobacteriales</taxon>
        <taxon>Mycobacteriaceae</taxon>
        <taxon>Mycobacterium</taxon>
    </lineage>
</organism>
<evidence type="ECO:0000313" key="3">
    <source>
        <dbReference type="Proteomes" id="UP000192448"/>
    </source>
</evidence>
<dbReference type="AlphaFoldDB" id="A0A1X0B0P2"/>
<evidence type="ECO:0000313" key="2">
    <source>
        <dbReference type="EMBL" id="ORA35904.1"/>
    </source>
</evidence>
<proteinExistence type="predicted"/>
<comment type="caution">
    <text evidence="2">The sequence shown here is derived from an EMBL/GenBank/DDBJ whole genome shotgun (WGS) entry which is preliminary data.</text>
</comment>
<dbReference type="Pfam" id="PF03466">
    <property type="entry name" value="LysR_substrate"/>
    <property type="match status" value="1"/>
</dbReference>
<dbReference type="SUPFAM" id="SSF53850">
    <property type="entry name" value="Periplasmic binding protein-like II"/>
    <property type="match status" value="1"/>
</dbReference>
<evidence type="ECO:0000259" key="1">
    <source>
        <dbReference type="Pfam" id="PF03466"/>
    </source>
</evidence>
<dbReference type="STRING" id="1927124.BST13_12875"/>
<reference evidence="2 3" key="1">
    <citation type="submission" date="2017-02" db="EMBL/GenBank/DDBJ databases">
        <title>The new phylogeny of genus Mycobacterium.</title>
        <authorList>
            <person name="Tortoli E."/>
            <person name="Trovato A."/>
            <person name="Cirillo D.M."/>
        </authorList>
    </citation>
    <scope>NUCLEOTIDE SEQUENCE [LARGE SCALE GENOMIC DNA]</scope>
    <source>
        <strain evidence="2 3">RW6</strain>
    </source>
</reference>
<dbReference type="RefSeq" id="WP_083164374.1">
    <property type="nucleotide sequence ID" value="NZ_MVHF01000010.1"/>
</dbReference>
<dbReference type="Gene3D" id="3.40.190.10">
    <property type="entry name" value="Periplasmic binding protein-like II"/>
    <property type="match status" value="2"/>
</dbReference>